<evidence type="ECO:0000259" key="2">
    <source>
        <dbReference type="Pfam" id="PF07589"/>
    </source>
</evidence>
<dbReference type="Pfam" id="PF07589">
    <property type="entry name" value="PEP-CTERM"/>
    <property type="match status" value="1"/>
</dbReference>
<proteinExistence type="predicted"/>
<feature type="chain" id="PRO_5022886341" description="Ice-binding protein C-terminal domain-containing protein" evidence="1">
    <location>
        <begin position="27"/>
        <end position="252"/>
    </location>
</feature>
<dbReference type="RefSeq" id="WP_147872076.1">
    <property type="nucleotide sequence ID" value="NZ_CP036264.1"/>
</dbReference>
<feature type="signal peptide" evidence="1">
    <location>
        <begin position="1"/>
        <end position="26"/>
    </location>
</feature>
<sequence precursor="true">MNRFIITSARICLVGVVFAFAGNAAADVVEYSAGHSDIGLAYEDGELHLHYHFGSDAILDGNPTGVVGGVEYDPSEAVVRVTNDALYAGGAPGPISFLGLDTGDPVWILPQSNAGGLPFLGIATEELDAPFNSASFEMTGFSGPGQFALWQGGFTPSVFMQTNDGVIGGPSDTLSIAGVGSHDHYNWGFTEEGVYDIQLTATAFNSSLPGGFATDTGTFRFVVGNVTAIPEPSSFAAIALAATGFLVRRRRA</sequence>
<name>A0A5B9MH05_9BACT</name>
<dbReference type="EMBL" id="CP036264">
    <property type="protein sequence ID" value="QEF99260.1"/>
    <property type="molecule type" value="Genomic_DNA"/>
</dbReference>
<feature type="domain" description="Ice-binding protein C-terminal" evidence="2">
    <location>
        <begin position="228"/>
        <end position="250"/>
    </location>
</feature>
<dbReference type="Proteomes" id="UP000321353">
    <property type="component" value="Chromosome"/>
</dbReference>
<protein>
    <recommendedName>
        <fullName evidence="2">Ice-binding protein C-terminal domain-containing protein</fullName>
    </recommendedName>
</protein>
<dbReference type="NCBIfam" id="NF038134">
    <property type="entry name" value="choice_anch_M"/>
    <property type="match status" value="1"/>
</dbReference>
<reference evidence="3 4" key="1">
    <citation type="submission" date="2019-02" db="EMBL/GenBank/DDBJ databases">
        <title>Planctomycetal bacteria perform biofilm scaping via a novel small molecule.</title>
        <authorList>
            <person name="Jeske O."/>
            <person name="Boedeker C."/>
            <person name="Wiegand S."/>
            <person name="Breitling P."/>
            <person name="Kallscheuer N."/>
            <person name="Jogler M."/>
            <person name="Rohde M."/>
            <person name="Petersen J."/>
            <person name="Medema M.H."/>
            <person name="Surup F."/>
            <person name="Jogler C."/>
        </authorList>
    </citation>
    <scope>NUCLEOTIDE SEQUENCE [LARGE SCALE GENOMIC DNA]</scope>
    <source>
        <strain evidence="3 4">Mal15</strain>
    </source>
</reference>
<dbReference type="NCBIfam" id="TIGR03769">
    <property type="entry name" value="P_ac_wall_RPT"/>
    <property type="match status" value="1"/>
</dbReference>
<evidence type="ECO:0000313" key="3">
    <source>
        <dbReference type="EMBL" id="QEF99260.1"/>
    </source>
</evidence>
<dbReference type="InterPro" id="IPR022435">
    <property type="entry name" value="Surface-anchored_actinobac"/>
</dbReference>
<accession>A0A5B9MH05</accession>
<evidence type="ECO:0000313" key="4">
    <source>
        <dbReference type="Proteomes" id="UP000321353"/>
    </source>
</evidence>
<dbReference type="NCBIfam" id="TIGR02595">
    <property type="entry name" value="PEP_CTERM"/>
    <property type="match status" value="1"/>
</dbReference>
<evidence type="ECO:0000256" key="1">
    <source>
        <dbReference type="SAM" id="SignalP"/>
    </source>
</evidence>
<gene>
    <name evidence="3" type="ORF">Mal15_33220</name>
</gene>
<keyword evidence="4" id="KW-1185">Reference proteome</keyword>
<organism evidence="3 4">
    <name type="scientific">Stieleria maiorica</name>
    <dbReference type="NCBI Taxonomy" id="2795974"/>
    <lineage>
        <taxon>Bacteria</taxon>
        <taxon>Pseudomonadati</taxon>
        <taxon>Planctomycetota</taxon>
        <taxon>Planctomycetia</taxon>
        <taxon>Pirellulales</taxon>
        <taxon>Pirellulaceae</taxon>
        <taxon>Stieleria</taxon>
    </lineage>
</organism>
<dbReference type="AlphaFoldDB" id="A0A5B9MH05"/>
<dbReference type="InterPro" id="IPR013424">
    <property type="entry name" value="Ice-binding_C"/>
</dbReference>
<keyword evidence="1" id="KW-0732">Signal</keyword>
<dbReference type="KEGG" id="smam:Mal15_33220"/>